<dbReference type="WBParaSite" id="Gr19_v10_g15511.t1">
    <property type="protein sequence ID" value="Gr19_v10_g15511.t1"/>
    <property type="gene ID" value="Gr19_v10_g15511"/>
</dbReference>
<evidence type="ECO:0000313" key="2">
    <source>
        <dbReference type="Proteomes" id="UP000887572"/>
    </source>
</evidence>
<sequence>MDPGADGDMKPMSHSRPPNVPMPSCSPRRPRPPPTSSPDKKCPPWTSPSAFVPPFPPCQPKWRPRMTLASLLPVFQQLGQNGRCHAPSMANGMARNRRHPLSPSELKQRSAMMALAPPSPPMSAFLSRSQSVTHRVEANAELIRDLALR</sequence>
<keyword evidence="2" id="KW-1185">Reference proteome</keyword>
<dbReference type="AlphaFoldDB" id="A0A914HAA9"/>
<evidence type="ECO:0000256" key="1">
    <source>
        <dbReference type="SAM" id="MobiDB-lite"/>
    </source>
</evidence>
<reference evidence="3" key="1">
    <citation type="submission" date="2022-11" db="UniProtKB">
        <authorList>
            <consortium name="WormBaseParasite"/>
        </authorList>
    </citation>
    <scope>IDENTIFICATION</scope>
</reference>
<name>A0A914HAA9_GLORO</name>
<dbReference type="Proteomes" id="UP000887572">
    <property type="component" value="Unplaced"/>
</dbReference>
<proteinExistence type="predicted"/>
<accession>A0A914HAA9</accession>
<protein>
    <submittedName>
        <fullName evidence="3">Uncharacterized protein</fullName>
    </submittedName>
</protein>
<organism evidence="2 3">
    <name type="scientific">Globodera rostochiensis</name>
    <name type="common">Golden nematode worm</name>
    <name type="synonym">Heterodera rostochiensis</name>
    <dbReference type="NCBI Taxonomy" id="31243"/>
    <lineage>
        <taxon>Eukaryota</taxon>
        <taxon>Metazoa</taxon>
        <taxon>Ecdysozoa</taxon>
        <taxon>Nematoda</taxon>
        <taxon>Chromadorea</taxon>
        <taxon>Rhabditida</taxon>
        <taxon>Tylenchina</taxon>
        <taxon>Tylenchomorpha</taxon>
        <taxon>Tylenchoidea</taxon>
        <taxon>Heteroderidae</taxon>
        <taxon>Heteroderinae</taxon>
        <taxon>Globodera</taxon>
    </lineage>
</organism>
<feature type="region of interest" description="Disordered" evidence="1">
    <location>
        <begin position="1"/>
        <end position="50"/>
    </location>
</feature>
<feature type="region of interest" description="Disordered" evidence="1">
    <location>
        <begin position="83"/>
        <end position="107"/>
    </location>
</feature>
<evidence type="ECO:0000313" key="3">
    <source>
        <dbReference type="WBParaSite" id="Gr19_v10_g15511.t1"/>
    </source>
</evidence>